<dbReference type="SUPFAM" id="SSF48403">
    <property type="entry name" value="Ankyrin repeat"/>
    <property type="match status" value="1"/>
</dbReference>
<evidence type="ECO:0000256" key="1">
    <source>
        <dbReference type="ARBA" id="ARBA00022737"/>
    </source>
</evidence>
<gene>
    <name evidence="5" type="ORF">Asppvi_000450</name>
</gene>
<reference evidence="5 6" key="1">
    <citation type="submission" date="2018-10" db="EMBL/GenBank/DDBJ databases">
        <title>Pan-genome distribution and transcriptional activeness of fungal secondary metabolism genes in Aspergillus section Fumigati.</title>
        <authorList>
            <person name="Takahashi H."/>
            <person name="Umemura M."/>
            <person name="Ninomiya A."/>
            <person name="Kusuya Y."/>
            <person name="Urayama S."/>
            <person name="Shimizu M."/>
            <person name="Watanabe A."/>
            <person name="Kamei K."/>
            <person name="Yaguchi T."/>
            <person name="Hagiwara D."/>
        </authorList>
    </citation>
    <scope>NUCLEOTIDE SEQUENCE [LARGE SCALE GENOMIC DNA]</scope>
    <source>
        <strain evidence="5 6">IFM 55266</strain>
    </source>
</reference>
<dbReference type="InterPro" id="IPR036770">
    <property type="entry name" value="Ankyrin_rpt-contain_sf"/>
</dbReference>
<protein>
    <recommendedName>
        <fullName evidence="4">F-box domain-containing protein</fullName>
    </recommendedName>
</protein>
<feature type="repeat" description="ANK" evidence="3">
    <location>
        <begin position="212"/>
        <end position="244"/>
    </location>
</feature>
<dbReference type="Pfam" id="PF12796">
    <property type="entry name" value="Ank_2"/>
    <property type="match status" value="1"/>
</dbReference>
<evidence type="ECO:0000313" key="6">
    <source>
        <dbReference type="Proteomes" id="UP001043456"/>
    </source>
</evidence>
<dbReference type="RefSeq" id="XP_043152694.1">
    <property type="nucleotide sequence ID" value="XM_043296759.1"/>
</dbReference>
<dbReference type="Gene3D" id="1.25.40.20">
    <property type="entry name" value="Ankyrin repeat-containing domain"/>
    <property type="match status" value="2"/>
</dbReference>
<sequence length="313" mass="33834">MFLTNLPSELIIVIADFLRPKDLNALVKTASSFANLLGLRLLDRGLADPKLEILLWAAAKGDEKIISKILTRAQHKRVNIPPQVKDSMLMTAVLHNRVGHLEYLIRTVGANLSAMVSHKYSLLPRAALHEAAEQGNKAATQKLLELGAVVNAIDAGGLSSLHYAVWKPEREDASEGEAWDTDEELEYGVNSIAILRLLLGHGALTEVVEPDRQQTPLLWASIDGDTEAISLLLDHGANIAASDDEGCTALHFAAESGKHETVQLLVDKGADAFAFDYSAYTPLDVAASASVRKILRQAGALTGAELGRELERL</sequence>
<evidence type="ECO:0000256" key="2">
    <source>
        <dbReference type="ARBA" id="ARBA00023043"/>
    </source>
</evidence>
<dbReference type="OrthoDB" id="4454093at2759"/>
<feature type="repeat" description="ANK" evidence="3">
    <location>
        <begin position="245"/>
        <end position="277"/>
    </location>
</feature>
<dbReference type="InterPro" id="IPR001810">
    <property type="entry name" value="F-box_dom"/>
</dbReference>
<dbReference type="PANTHER" id="PTHR24193:SF121">
    <property type="entry name" value="ADA2A-CONTAINING COMPLEX COMPONENT 3, ISOFORM D"/>
    <property type="match status" value="1"/>
</dbReference>
<dbReference type="PROSITE" id="PS50088">
    <property type="entry name" value="ANK_REPEAT"/>
    <property type="match status" value="3"/>
</dbReference>
<proteinExistence type="predicted"/>
<evidence type="ECO:0000313" key="5">
    <source>
        <dbReference type="EMBL" id="GIJ81947.1"/>
    </source>
</evidence>
<feature type="domain" description="F-box" evidence="4">
    <location>
        <begin position="1"/>
        <end position="37"/>
    </location>
</feature>
<accession>A0A9P3B1L7</accession>
<comment type="caution">
    <text evidence="5">The sequence shown here is derived from an EMBL/GenBank/DDBJ whole genome shotgun (WGS) entry which is preliminary data.</text>
</comment>
<dbReference type="SMART" id="SM00248">
    <property type="entry name" value="ANK"/>
    <property type="match status" value="6"/>
</dbReference>
<dbReference type="InterPro" id="IPR002110">
    <property type="entry name" value="Ankyrin_rpt"/>
</dbReference>
<organism evidence="5 6">
    <name type="scientific">Aspergillus pseudoviridinutans</name>
    <dbReference type="NCBI Taxonomy" id="1517512"/>
    <lineage>
        <taxon>Eukaryota</taxon>
        <taxon>Fungi</taxon>
        <taxon>Dikarya</taxon>
        <taxon>Ascomycota</taxon>
        <taxon>Pezizomycotina</taxon>
        <taxon>Eurotiomycetes</taxon>
        <taxon>Eurotiomycetidae</taxon>
        <taxon>Eurotiales</taxon>
        <taxon>Aspergillaceae</taxon>
        <taxon>Aspergillus</taxon>
        <taxon>Aspergillus subgen. Fumigati</taxon>
    </lineage>
</organism>
<evidence type="ECO:0000259" key="4">
    <source>
        <dbReference type="PROSITE" id="PS50181"/>
    </source>
</evidence>
<keyword evidence="1" id="KW-0677">Repeat</keyword>
<dbReference type="PROSITE" id="PS50181">
    <property type="entry name" value="FBOX"/>
    <property type="match status" value="1"/>
</dbReference>
<dbReference type="PANTHER" id="PTHR24193">
    <property type="entry name" value="ANKYRIN REPEAT PROTEIN"/>
    <property type="match status" value="1"/>
</dbReference>
<name>A0A9P3B1L7_9EURO</name>
<dbReference type="AlphaFoldDB" id="A0A9P3B1L7"/>
<keyword evidence="2 3" id="KW-0040">ANK repeat</keyword>
<dbReference type="EMBL" id="BHVY01000001">
    <property type="protein sequence ID" value="GIJ81947.1"/>
    <property type="molecule type" value="Genomic_DNA"/>
</dbReference>
<dbReference type="GO" id="GO:0045944">
    <property type="term" value="P:positive regulation of transcription by RNA polymerase II"/>
    <property type="evidence" value="ECO:0007669"/>
    <property type="project" value="TreeGrafter"/>
</dbReference>
<dbReference type="Pfam" id="PF13637">
    <property type="entry name" value="Ank_4"/>
    <property type="match status" value="1"/>
</dbReference>
<dbReference type="InterPro" id="IPR050663">
    <property type="entry name" value="Ankyrin-SOCS_Box"/>
</dbReference>
<dbReference type="Proteomes" id="UP001043456">
    <property type="component" value="Unassembled WGS sequence"/>
</dbReference>
<evidence type="ECO:0000256" key="3">
    <source>
        <dbReference type="PROSITE-ProRule" id="PRU00023"/>
    </source>
</evidence>
<dbReference type="PROSITE" id="PS50297">
    <property type="entry name" value="ANK_REP_REGION"/>
    <property type="match status" value="2"/>
</dbReference>
<keyword evidence="6" id="KW-1185">Reference proteome</keyword>
<dbReference type="GO" id="GO:0000976">
    <property type="term" value="F:transcription cis-regulatory region binding"/>
    <property type="evidence" value="ECO:0007669"/>
    <property type="project" value="TreeGrafter"/>
</dbReference>
<dbReference type="GO" id="GO:0005634">
    <property type="term" value="C:nucleus"/>
    <property type="evidence" value="ECO:0007669"/>
    <property type="project" value="TreeGrafter"/>
</dbReference>
<dbReference type="GeneID" id="66999063"/>
<feature type="repeat" description="ANK" evidence="3">
    <location>
        <begin position="123"/>
        <end position="155"/>
    </location>
</feature>